<feature type="region of interest" description="Disordered" evidence="1">
    <location>
        <begin position="221"/>
        <end position="247"/>
    </location>
</feature>
<proteinExistence type="predicted"/>
<reference evidence="2 3" key="1">
    <citation type="submission" date="2016-01" db="EMBL/GenBank/DDBJ databases">
        <title>The new phylogeny of the genus Mycobacterium.</title>
        <authorList>
            <person name="Tarcisio F."/>
            <person name="Conor M."/>
            <person name="Antonella G."/>
            <person name="Elisabetta G."/>
            <person name="Giulia F.S."/>
            <person name="Sara T."/>
            <person name="Anna F."/>
            <person name="Clotilde B."/>
            <person name="Roberto B."/>
            <person name="Veronica D.S."/>
            <person name="Fabio R."/>
            <person name="Monica P."/>
            <person name="Olivier J."/>
            <person name="Enrico T."/>
            <person name="Nicola S."/>
        </authorList>
    </citation>
    <scope>NUCLEOTIDE SEQUENCE [LARGE SCALE GENOMIC DNA]</scope>
    <source>
        <strain evidence="2 3">DSM 45394</strain>
    </source>
</reference>
<name>A0A1X1YLY0_9MYCO</name>
<keyword evidence="3" id="KW-1185">Reference proteome</keyword>
<evidence type="ECO:0000313" key="2">
    <source>
        <dbReference type="EMBL" id="ORW12064.1"/>
    </source>
</evidence>
<evidence type="ECO:0000313" key="3">
    <source>
        <dbReference type="Proteomes" id="UP000193866"/>
    </source>
</evidence>
<sequence>MAVAPVAPVAPWVPELTAAERAIQLAAEASFLNIPFNLIQDFFNVPYNVVQATNVLNDSFFFTGNWWTPSATNIWGEDPGDPGHFMAVFDYLLPFAPQASGLYQPTIDPDALANGTAGLGQQIAIFAAAMLPVSASCDPIQCYPITPVEPITGITALDRTLQFFNVFTNFPNDDNQMDLFRYWLKVPLQQLFDGYRFPASPFETDNPTAAGIANPVSGIGEGGAVPGSPLDSVPGNNGHPGPGFGYPGTVPLLDDDGNPVLDAAGNPINMQPWAGLDFTFNPLKPFELWFNSLMEPVDWSINGDDPLVGFHILDPADVAQTFKALLAGLVIDFNPYVPGSPLCPGLCMTPPFAPPFGVTTLDLVKTIQSIGAPNPSIQQWIDLTEQENPYGFSNVGNANGATDEQVLAAVMALQTGLFTFDEETQRGILDSLADINPYLPNLVVNAGLLTDPGFLGPWEQDAAGKYMVPGYDPNLPLFEQQVGEYGGYNTLLLWDNFLLALDPSGGLTAQLDALWDEIMSWFTF</sequence>
<comment type="caution">
    <text evidence="2">The sequence shown here is derived from an EMBL/GenBank/DDBJ whole genome shotgun (WGS) entry which is preliminary data.</text>
</comment>
<dbReference type="AlphaFoldDB" id="A0A1X1YLY0"/>
<protein>
    <recommendedName>
        <fullName evidence="4">PE-PPE domain-containing protein</fullName>
    </recommendedName>
</protein>
<accession>A0A1X1YLY0</accession>
<evidence type="ECO:0008006" key="4">
    <source>
        <dbReference type="Google" id="ProtNLM"/>
    </source>
</evidence>
<evidence type="ECO:0000256" key="1">
    <source>
        <dbReference type="SAM" id="MobiDB-lite"/>
    </source>
</evidence>
<organism evidence="2 3">
    <name type="scientific">Mycolicibacter longobardus</name>
    <dbReference type="NCBI Taxonomy" id="1108812"/>
    <lineage>
        <taxon>Bacteria</taxon>
        <taxon>Bacillati</taxon>
        <taxon>Actinomycetota</taxon>
        <taxon>Actinomycetes</taxon>
        <taxon>Mycobacteriales</taxon>
        <taxon>Mycobacteriaceae</taxon>
        <taxon>Mycolicibacter</taxon>
    </lineage>
</organism>
<dbReference type="EMBL" id="LQPG01000014">
    <property type="protein sequence ID" value="ORW12064.1"/>
    <property type="molecule type" value="Genomic_DNA"/>
</dbReference>
<dbReference type="Proteomes" id="UP000193866">
    <property type="component" value="Unassembled WGS sequence"/>
</dbReference>
<gene>
    <name evidence="2" type="ORF">AWC16_09530</name>
</gene>